<accession>A0A383CEN7</accession>
<evidence type="ECO:0000313" key="1">
    <source>
        <dbReference type="EMBL" id="SVE30866.1"/>
    </source>
</evidence>
<feature type="non-terminal residue" evidence="1">
    <location>
        <position position="87"/>
    </location>
</feature>
<reference evidence="1" key="1">
    <citation type="submission" date="2018-05" db="EMBL/GenBank/DDBJ databases">
        <authorList>
            <person name="Lanie J.A."/>
            <person name="Ng W.-L."/>
            <person name="Kazmierczak K.M."/>
            <person name="Andrzejewski T.M."/>
            <person name="Davidsen T.M."/>
            <person name="Wayne K.J."/>
            <person name="Tettelin H."/>
            <person name="Glass J.I."/>
            <person name="Rusch D."/>
            <person name="Podicherti R."/>
            <person name="Tsui H.-C.T."/>
            <person name="Winkler M.E."/>
        </authorList>
    </citation>
    <scope>NUCLEOTIDE SEQUENCE</scope>
</reference>
<dbReference type="EMBL" id="UINC01208363">
    <property type="protein sequence ID" value="SVE30866.1"/>
    <property type="molecule type" value="Genomic_DNA"/>
</dbReference>
<name>A0A383CEN7_9ZZZZ</name>
<dbReference type="Gene3D" id="3.40.50.1820">
    <property type="entry name" value="alpha/beta hydrolase"/>
    <property type="match status" value="1"/>
</dbReference>
<evidence type="ECO:0008006" key="2">
    <source>
        <dbReference type="Google" id="ProtNLM"/>
    </source>
</evidence>
<sequence length="87" mass="9942">MIQANIIDRGDYSVEEFERQYNPRQAVPDHQEKIDARVIASAEARCRIEGIYDLRYGPGPKEVLDVFPAATDSAPVQFYIHGGYWRA</sequence>
<proteinExistence type="predicted"/>
<organism evidence="1">
    <name type="scientific">marine metagenome</name>
    <dbReference type="NCBI Taxonomy" id="408172"/>
    <lineage>
        <taxon>unclassified sequences</taxon>
        <taxon>metagenomes</taxon>
        <taxon>ecological metagenomes</taxon>
    </lineage>
</organism>
<dbReference type="InterPro" id="IPR029058">
    <property type="entry name" value="AB_hydrolase_fold"/>
</dbReference>
<protein>
    <recommendedName>
        <fullName evidence="2">Alpha/beta hydrolase fold-3 domain-containing protein</fullName>
    </recommendedName>
</protein>
<dbReference type="SUPFAM" id="SSF53474">
    <property type="entry name" value="alpha/beta-Hydrolases"/>
    <property type="match status" value="1"/>
</dbReference>
<dbReference type="AlphaFoldDB" id="A0A383CEN7"/>
<gene>
    <name evidence="1" type="ORF">METZ01_LOCUS483720</name>
</gene>